<evidence type="ECO:0000256" key="6">
    <source>
        <dbReference type="ARBA" id="ARBA00022989"/>
    </source>
</evidence>
<evidence type="ECO:0000256" key="5">
    <source>
        <dbReference type="ARBA" id="ARBA00022692"/>
    </source>
</evidence>
<evidence type="ECO:0000256" key="4">
    <source>
        <dbReference type="ARBA" id="ARBA00022502"/>
    </source>
</evidence>
<keyword evidence="4" id="KW-0337">GPI-anchor biosynthesis</keyword>
<sequence length="274" mass="31747">MKQRWQRLLWLKQDFPDNHTDPDFLREVSELRNVQLNPSSTSSYSRVVGDFLLFYHRALNTGLMYITFTLLYYYRCDPVYITGALTSLAFLASVLFHRATVSLKSPLIIIFSMLVLSPVLKSLSRTTSSDSIWTISCWLTLFYVASVSLQSQSIVSTNLLVANVAVLASRLSSTTDVFCFLLICIELNVLLPYFERSLLDRKLFTTYGTTFLINNAVVYYFVTQFLGWIYTTVFAFSAVTFVFGLPRYFIYWQKHYYKNGPLLSRWDARRPVLD</sequence>
<evidence type="ECO:0000256" key="3">
    <source>
        <dbReference type="ARBA" id="ARBA00008321"/>
    </source>
</evidence>
<evidence type="ECO:0000256" key="7">
    <source>
        <dbReference type="ARBA" id="ARBA00023136"/>
    </source>
</evidence>
<dbReference type="UniPathway" id="UPA00196"/>
<comment type="subcellular location">
    <subcellularLocation>
        <location evidence="1">Membrane</location>
        <topology evidence="1">Multi-pass membrane protein</topology>
    </subcellularLocation>
</comment>
<reference evidence="10" key="1">
    <citation type="submission" date="2016-03" db="EMBL/GenBank/DDBJ databases">
        <authorList>
            <person name="Devillers Hugo."/>
        </authorList>
    </citation>
    <scope>NUCLEOTIDE SEQUENCE [LARGE SCALE GENOMIC DNA]</scope>
</reference>
<dbReference type="Pfam" id="PF06432">
    <property type="entry name" value="GPI2"/>
    <property type="match status" value="1"/>
</dbReference>
<feature type="transmembrane region" description="Helical" evidence="8">
    <location>
        <begin position="132"/>
        <end position="151"/>
    </location>
</feature>
<gene>
    <name evidence="9" type="ORF">LAME_0H07734G</name>
</gene>
<feature type="transmembrane region" description="Helical" evidence="8">
    <location>
        <begin position="228"/>
        <end position="250"/>
    </location>
</feature>
<protein>
    <submittedName>
        <fullName evidence="9">LAME_0H07734g1_1</fullName>
    </submittedName>
</protein>
<dbReference type="PANTHER" id="PTHR12982:SF0">
    <property type="entry name" value="PHOSPHATIDYLINOSITOL N-ACETYLGLUCOSAMINYLTRANSFERASE SUBUNIT C"/>
    <property type="match status" value="1"/>
</dbReference>
<comment type="pathway">
    <text evidence="2">Glycolipid biosynthesis; glycosylphosphatidylinositol-anchor biosynthesis.</text>
</comment>
<accession>A0A1G4KF28</accession>
<comment type="similarity">
    <text evidence="3">Belongs to the PIGC family.</text>
</comment>
<proteinExistence type="inferred from homology"/>
<dbReference type="EMBL" id="LT598480">
    <property type="protein sequence ID" value="SCV03103.1"/>
    <property type="molecule type" value="Genomic_DNA"/>
</dbReference>
<feature type="transmembrane region" description="Helical" evidence="8">
    <location>
        <begin position="171"/>
        <end position="191"/>
    </location>
</feature>
<feature type="transmembrane region" description="Helical" evidence="8">
    <location>
        <begin position="54"/>
        <end position="74"/>
    </location>
</feature>
<evidence type="ECO:0000256" key="2">
    <source>
        <dbReference type="ARBA" id="ARBA00004687"/>
    </source>
</evidence>
<keyword evidence="6 8" id="KW-1133">Transmembrane helix</keyword>
<feature type="transmembrane region" description="Helical" evidence="8">
    <location>
        <begin position="103"/>
        <end position="120"/>
    </location>
</feature>
<keyword evidence="7 8" id="KW-0472">Membrane</keyword>
<organism evidence="9 10">
    <name type="scientific">Lachancea meyersii CBS 8951</name>
    <dbReference type="NCBI Taxonomy" id="1266667"/>
    <lineage>
        <taxon>Eukaryota</taxon>
        <taxon>Fungi</taxon>
        <taxon>Dikarya</taxon>
        <taxon>Ascomycota</taxon>
        <taxon>Saccharomycotina</taxon>
        <taxon>Saccharomycetes</taxon>
        <taxon>Saccharomycetales</taxon>
        <taxon>Saccharomycetaceae</taxon>
        <taxon>Lachancea</taxon>
    </lineage>
</organism>
<dbReference type="InterPro" id="IPR009450">
    <property type="entry name" value="Plno_GlcNAc_GPI2"/>
</dbReference>
<dbReference type="PANTHER" id="PTHR12982">
    <property type="entry name" value="PHOSPHATIDYLINOSITOL GLYCAN, CLASS C"/>
    <property type="match status" value="1"/>
</dbReference>
<dbReference type="AlphaFoldDB" id="A0A1G4KF28"/>
<evidence type="ECO:0000313" key="10">
    <source>
        <dbReference type="Proteomes" id="UP000191144"/>
    </source>
</evidence>
<evidence type="ECO:0000256" key="1">
    <source>
        <dbReference type="ARBA" id="ARBA00004141"/>
    </source>
</evidence>
<dbReference type="GO" id="GO:0006506">
    <property type="term" value="P:GPI anchor biosynthetic process"/>
    <property type="evidence" value="ECO:0007669"/>
    <property type="project" value="UniProtKB-UniPathway"/>
</dbReference>
<evidence type="ECO:0000256" key="8">
    <source>
        <dbReference type="SAM" id="Phobius"/>
    </source>
</evidence>
<dbReference type="GO" id="GO:0000506">
    <property type="term" value="C:glycosylphosphatidylinositol-N-acetylglucosaminyltransferase (GPI-GnT) complex"/>
    <property type="evidence" value="ECO:0007669"/>
    <property type="project" value="TreeGrafter"/>
</dbReference>
<dbReference type="PIRSF" id="PIRSF016104">
    <property type="entry name" value="GPI2"/>
    <property type="match status" value="1"/>
</dbReference>
<evidence type="ECO:0000313" key="9">
    <source>
        <dbReference type="EMBL" id="SCV03103.1"/>
    </source>
</evidence>
<feature type="transmembrane region" description="Helical" evidence="8">
    <location>
        <begin position="79"/>
        <end position="97"/>
    </location>
</feature>
<dbReference type="OrthoDB" id="196709at2759"/>
<dbReference type="Proteomes" id="UP000191144">
    <property type="component" value="Chromosome H"/>
</dbReference>
<feature type="transmembrane region" description="Helical" evidence="8">
    <location>
        <begin position="203"/>
        <end position="222"/>
    </location>
</feature>
<name>A0A1G4KF28_9SACH</name>
<keyword evidence="5 8" id="KW-0812">Transmembrane</keyword>
<keyword evidence="10" id="KW-1185">Reference proteome</keyword>